<dbReference type="Proteomes" id="UP001370348">
    <property type="component" value="Chromosome"/>
</dbReference>
<dbReference type="RefSeq" id="WP_394822680.1">
    <property type="nucleotide sequence ID" value="NZ_CP089984.1"/>
</dbReference>
<protein>
    <recommendedName>
        <fullName evidence="3">Alpha/beta hydrolase</fullName>
    </recommendedName>
</protein>
<dbReference type="InterPro" id="IPR029058">
    <property type="entry name" value="AB_hydrolase_fold"/>
</dbReference>
<evidence type="ECO:0000313" key="2">
    <source>
        <dbReference type="Proteomes" id="UP001370348"/>
    </source>
</evidence>
<accession>A0ABZ2LVB9</accession>
<organism evidence="1 2">
    <name type="scientific">Pendulispora albinea</name>
    <dbReference type="NCBI Taxonomy" id="2741071"/>
    <lineage>
        <taxon>Bacteria</taxon>
        <taxon>Pseudomonadati</taxon>
        <taxon>Myxococcota</taxon>
        <taxon>Myxococcia</taxon>
        <taxon>Myxococcales</taxon>
        <taxon>Sorangiineae</taxon>
        <taxon>Pendulisporaceae</taxon>
        <taxon>Pendulispora</taxon>
    </lineage>
</organism>
<reference evidence="1 2" key="1">
    <citation type="submission" date="2021-12" db="EMBL/GenBank/DDBJ databases">
        <title>Discovery of the Pendulisporaceae a myxobacterial family with distinct sporulation behavior and unique specialized metabolism.</title>
        <authorList>
            <person name="Garcia R."/>
            <person name="Popoff A."/>
            <person name="Bader C.D."/>
            <person name="Loehr J."/>
            <person name="Walesch S."/>
            <person name="Walt C."/>
            <person name="Boldt J."/>
            <person name="Bunk B."/>
            <person name="Haeckl F.J.F.P.J."/>
            <person name="Gunesch A.P."/>
            <person name="Birkelbach J."/>
            <person name="Nuebel U."/>
            <person name="Pietschmann T."/>
            <person name="Bach T."/>
            <person name="Mueller R."/>
        </authorList>
    </citation>
    <scope>NUCLEOTIDE SEQUENCE [LARGE SCALE GENOMIC DNA]</scope>
    <source>
        <strain evidence="1 2">MSr11954</strain>
    </source>
</reference>
<evidence type="ECO:0000313" key="1">
    <source>
        <dbReference type="EMBL" id="WXB13061.1"/>
    </source>
</evidence>
<evidence type="ECO:0008006" key="3">
    <source>
        <dbReference type="Google" id="ProtNLM"/>
    </source>
</evidence>
<keyword evidence="2" id="KW-1185">Reference proteome</keyword>
<sequence>MLAAFARPGLAHVRAAALLARFASVEEPKPWLARASAYEVSEQSESLETDSGPTRARLYSPRGIENPPALVVVPGVHRLGVDEPRLQRFARAIAASGVAVLTPEVKSLTEYRIEPFGIATIGAAASALAKRQHVERVGVMGMSFAGGLALLAAADERYRSGIGFVVAVGAHDDLARVGRFFVTNAIPDAEGHTVQMQAHDYGIAVLMCDHADDFFPPEDAAEAKETLRRWLWGEEKEARARAAKLQPASREKLEQLFDKKTAALAPEILRVVEARGPAMREVSPHGRLGALHVPVYLLHGAGDSVIPPTETGWLAKEVPPAYLRTQLISPAVQHVELHGEPTAGERWALVHFMAQVLEEARDTR</sequence>
<proteinExistence type="predicted"/>
<gene>
    <name evidence="1" type="ORF">LZC94_35070</name>
</gene>
<dbReference type="Gene3D" id="3.40.50.1820">
    <property type="entry name" value="alpha/beta hydrolase"/>
    <property type="match status" value="1"/>
</dbReference>
<dbReference type="SUPFAM" id="SSF53474">
    <property type="entry name" value="alpha/beta-Hydrolases"/>
    <property type="match status" value="1"/>
</dbReference>
<dbReference type="EMBL" id="CP089984">
    <property type="protein sequence ID" value="WXB13061.1"/>
    <property type="molecule type" value="Genomic_DNA"/>
</dbReference>
<name>A0ABZ2LVB9_9BACT</name>